<dbReference type="SUPFAM" id="SSF46689">
    <property type="entry name" value="Homeodomain-like"/>
    <property type="match status" value="1"/>
</dbReference>
<keyword evidence="4" id="KW-0812">Transmembrane</keyword>
<name>A0AAP2GQA7_9BACT</name>
<sequence>MLEIIQIIALVQGLFLLSVLFVKQESYKRVNFLLLLGSIIALLLNIVGDDDFNLFFSNANWYFFQSPLIITLFFLLIKYHSSKQNKFQLRDLLYFIPYLFFVTLQIVEDVNGPGKNIWLIIGEVLAGVTLLVYLGSTIYDIIKNKKGRWMLLFILPYALLQLIDEISFIITKSYDNFSFLESYGIIGLSAILLYMILFKLVVSPTSILPKADTKAYKTSSLSKSKAEVYKMDFLRLMDKEKLFTNSNITVNQVAQKMGIPRQHLSEVLNVYLKSNFQDYMNKYRAEEFVECLKDGKFNNYSIMGIANEVGFKSKSSFNTTFKKIYGVTPSEFKKTLPSLDMTNPLSENLLEIKEASTF</sequence>
<evidence type="ECO:0000313" key="7">
    <source>
        <dbReference type="Proteomes" id="UP001319080"/>
    </source>
</evidence>
<feature type="transmembrane region" description="Helical" evidence="4">
    <location>
        <begin position="119"/>
        <end position="142"/>
    </location>
</feature>
<dbReference type="InterPro" id="IPR009057">
    <property type="entry name" value="Homeodomain-like_sf"/>
</dbReference>
<dbReference type="PROSITE" id="PS01124">
    <property type="entry name" value="HTH_ARAC_FAMILY_2"/>
    <property type="match status" value="1"/>
</dbReference>
<dbReference type="GO" id="GO:0003700">
    <property type="term" value="F:DNA-binding transcription factor activity"/>
    <property type="evidence" value="ECO:0007669"/>
    <property type="project" value="InterPro"/>
</dbReference>
<feature type="transmembrane region" description="Helical" evidence="4">
    <location>
        <begin position="30"/>
        <end position="47"/>
    </location>
</feature>
<evidence type="ECO:0000256" key="3">
    <source>
        <dbReference type="ARBA" id="ARBA00023163"/>
    </source>
</evidence>
<dbReference type="GO" id="GO:0043565">
    <property type="term" value="F:sequence-specific DNA binding"/>
    <property type="evidence" value="ECO:0007669"/>
    <property type="project" value="InterPro"/>
</dbReference>
<dbReference type="EMBL" id="JAHESE010000011">
    <property type="protein sequence ID" value="MBT1709124.1"/>
    <property type="molecule type" value="Genomic_DNA"/>
</dbReference>
<dbReference type="PRINTS" id="PR00032">
    <property type="entry name" value="HTHARAC"/>
</dbReference>
<feature type="transmembrane region" description="Helical" evidence="4">
    <location>
        <begin position="182"/>
        <end position="202"/>
    </location>
</feature>
<feature type="transmembrane region" description="Helical" evidence="4">
    <location>
        <begin position="149"/>
        <end position="170"/>
    </location>
</feature>
<gene>
    <name evidence="6" type="ORF">KK062_12855</name>
</gene>
<dbReference type="AlphaFoldDB" id="A0AAP2GQA7"/>
<keyword evidence="1" id="KW-0805">Transcription regulation</keyword>
<dbReference type="Proteomes" id="UP001319080">
    <property type="component" value="Unassembled WGS sequence"/>
</dbReference>
<feature type="transmembrane region" description="Helical" evidence="4">
    <location>
        <begin position="6"/>
        <end position="23"/>
    </location>
</feature>
<dbReference type="SMART" id="SM00342">
    <property type="entry name" value="HTH_ARAC"/>
    <property type="match status" value="1"/>
</dbReference>
<keyword evidence="7" id="KW-1185">Reference proteome</keyword>
<feature type="transmembrane region" description="Helical" evidence="4">
    <location>
        <begin position="89"/>
        <end position="107"/>
    </location>
</feature>
<feature type="domain" description="HTH araC/xylS-type" evidence="5">
    <location>
        <begin position="232"/>
        <end position="335"/>
    </location>
</feature>
<evidence type="ECO:0000256" key="1">
    <source>
        <dbReference type="ARBA" id="ARBA00023015"/>
    </source>
</evidence>
<dbReference type="PANTHER" id="PTHR43280:SF29">
    <property type="entry name" value="ARAC-FAMILY TRANSCRIPTIONAL REGULATOR"/>
    <property type="match status" value="1"/>
</dbReference>
<evidence type="ECO:0000256" key="4">
    <source>
        <dbReference type="SAM" id="Phobius"/>
    </source>
</evidence>
<keyword evidence="3" id="KW-0804">Transcription</keyword>
<dbReference type="RefSeq" id="WP_254084705.1">
    <property type="nucleotide sequence ID" value="NZ_JAHESE010000011.1"/>
</dbReference>
<organism evidence="6 7">
    <name type="scientific">Dawidia cretensis</name>
    <dbReference type="NCBI Taxonomy" id="2782350"/>
    <lineage>
        <taxon>Bacteria</taxon>
        <taxon>Pseudomonadati</taxon>
        <taxon>Bacteroidota</taxon>
        <taxon>Cytophagia</taxon>
        <taxon>Cytophagales</taxon>
        <taxon>Chryseotaleaceae</taxon>
        <taxon>Dawidia</taxon>
    </lineage>
</organism>
<feature type="transmembrane region" description="Helical" evidence="4">
    <location>
        <begin position="59"/>
        <end position="77"/>
    </location>
</feature>
<evidence type="ECO:0000313" key="6">
    <source>
        <dbReference type="EMBL" id="MBT1709124.1"/>
    </source>
</evidence>
<dbReference type="Pfam" id="PF12833">
    <property type="entry name" value="HTH_18"/>
    <property type="match status" value="1"/>
</dbReference>
<keyword evidence="4" id="KW-0472">Membrane</keyword>
<comment type="caution">
    <text evidence="6">The sequence shown here is derived from an EMBL/GenBank/DDBJ whole genome shotgun (WGS) entry which is preliminary data.</text>
</comment>
<accession>A0AAP2GQA7</accession>
<protein>
    <submittedName>
        <fullName evidence="6">AraC family transcriptional regulator</fullName>
    </submittedName>
</protein>
<dbReference type="InterPro" id="IPR020449">
    <property type="entry name" value="Tscrpt_reg_AraC-type_HTH"/>
</dbReference>
<dbReference type="PANTHER" id="PTHR43280">
    <property type="entry name" value="ARAC-FAMILY TRANSCRIPTIONAL REGULATOR"/>
    <property type="match status" value="1"/>
</dbReference>
<reference evidence="6 7" key="1">
    <citation type="submission" date="2021-05" db="EMBL/GenBank/DDBJ databases">
        <title>A Polyphasic approach of four new species of the genus Ohtaekwangia: Ohtaekwangia histidinii sp. nov., Ohtaekwangia cretensis sp. nov., Ohtaekwangia indiensis sp. nov., Ohtaekwangia reichenbachii sp. nov. from diverse environment.</title>
        <authorList>
            <person name="Octaviana S."/>
        </authorList>
    </citation>
    <scope>NUCLEOTIDE SEQUENCE [LARGE SCALE GENOMIC DNA]</scope>
    <source>
        <strain evidence="6 7">PWU5</strain>
    </source>
</reference>
<proteinExistence type="predicted"/>
<dbReference type="Gene3D" id="1.10.10.60">
    <property type="entry name" value="Homeodomain-like"/>
    <property type="match status" value="2"/>
</dbReference>
<keyword evidence="2" id="KW-0238">DNA-binding</keyword>
<evidence type="ECO:0000259" key="5">
    <source>
        <dbReference type="PROSITE" id="PS01124"/>
    </source>
</evidence>
<evidence type="ECO:0000256" key="2">
    <source>
        <dbReference type="ARBA" id="ARBA00023125"/>
    </source>
</evidence>
<keyword evidence="4" id="KW-1133">Transmembrane helix</keyword>
<dbReference type="InterPro" id="IPR018060">
    <property type="entry name" value="HTH_AraC"/>
</dbReference>